<dbReference type="Pfam" id="PF20150">
    <property type="entry name" value="2EXR"/>
    <property type="match status" value="1"/>
</dbReference>
<dbReference type="RefSeq" id="XP_016248497.1">
    <property type="nucleotide sequence ID" value="XM_016395078.1"/>
</dbReference>
<dbReference type="InterPro" id="IPR045518">
    <property type="entry name" value="2EXR"/>
</dbReference>
<dbReference type="HOGENOM" id="CLU_953179_0_0_1"/>
<feature type="domain" description="2EXR" evidence="1">
    <location>
        <begin position="2"/>
        <end position="65"/>
    </location>
</feature>
<reference evidence="2 3" key="1">
    <citation type="submission" date="2015-01" db="EMBL/GenBank/DDBJ databases">
        <title>The Genome Sequence of Cladophialophora immunda CBS83496.</title>
        <authorList>
            <consortium name="The Broad Institute Genomics Platform"/>
            <person name="Cuomo C."/>
            <person name="de Hoog S."/>
            <person name="Gorbushina A."/>
            <person name="Stielow B."/>
            <person name="Teixiera M."/>
            <person name="Abouelleil A."/>
            <person name="Chapman S.B."/>
            <person name="Priest M."/>
            <person name="Young S.K."/>
            <person name="Wortman J."/>
            <person name="Nusbaum C."/>
            <person name="Birren B."/>
        </authorList>
    </citation>
    <scope>NUCLEOTIDE SEQUENCE [LARGE SCALE GENOMIC DNA]</scope>
    <source>
        <strain evidence="2 3">CBS 83496</strain>
    </source>
</reference>
<dbReference type="GeneID" id="27347152"/>
<protein>
    <recommendedName>
        <fullName evidence="1">2EXR domain-containing protein</fullName>
    </recommendedName>
</protein>
<evidence type="ECO:0000259" key="1">
    <source>
        <dbReference type="Pfam" id="PF20150"/>
    </source>
</evidence>
<name>A0A0D1ZJV0_9EURO</name>
<evidence type="ECO:0000313" key="2">
    <source>
        <dbReference type="EMBL" id="KIW28281.1"/>
    </source>
</evidence>
<dbReference type="EMBL" id="KN847043">
    <property type="protein sequence ID" value="KIW28281.1"/>
    <property type="molecule type" value="Genomic_DNA"/>
</dbReference>
<organism evidence="2 3">
    <name type="scientific">Cladophialophora immunda</name>
    <dbReference type="NCBI Taxonomy" id="569365"/>
    <lineage>
        <taxon>Eukaryota</taxon>
        <taxon>Fungi</taxon>
        <taxon>Dikarya</taxon>
        <taxon>Ascomycota</taxon>
        <taxon>Pezizomycotina</taxon>
        <taxon>Eurotiomycetes</taxon>
        <taxon>Chaetothyriomycetidae</taxon>
        <taxon>Chaetothyriales</taxon>
        <taxon>Herpotrichiellaceae</taxon>
        <taxon>Cladophialophora</taxon>
    </lineage>
</organism>
<dbReference type="Proteomes" id="UP000054466">
    <property type="component" value="Unassembled WGS sequence"/>
</dbReference>
<evidence type="ECO:0000313" key="3">
    <source>
        <dbReference type="Proteomes" id="UP000054466"/>
    </source>
</evidence>
<gene>
    <name evidence="2" type="ORF">PV07_07958</name>
</gene>
<dbReference type="OrthoDB" id="62952at2759"/>
<sequence>MTSFLSLPTEIRQKIYALSLPVQQLKVQSFYDPAWSDTEKPAGIPGLFFVNKLVSEEAAAVFYSRAVLNVAPLRLPPYLSHSLAGNAPKINLAFGLDVDFSSCPRRHLQRITKSHIYSGQHDAISAEAYEALLRWLVDNTAVQTIHLSRRLMTRLRGARADVKAAFNLYTVASSLTLSRSIYVYTGSSRSPWELTRMRELKQALNGVELPAVQVYVLEEGDQNDALLDPRWDARKSDNDERRGMIHETSPWFDSLLAAVPAAKQKGRAEDEPRFYQMCCIFRRLQPTPG</sequence>
<dbReference type="VEuPathDB" id="FungiDB:PV07_07958"/>
<dbReference type="PANTHER" id="PTHR42085">
    <property type="entry name" value="F-BOX DOMAIN-CONTAINING PROTEIN"/>
    <property type="match status" value="1"/>
</dbReference>
<keyword evidence="3" id="KW-1185">Reference proteome</keyword>
<dbReference type="PANTHER" id="PTHR42085:SF2">
    <property type="entry name" value="F-BOX DOMAIN-CONTAINING PROTEIN"/>
    <property type="match status" value="1"/>
</dbReference>
<dbReference type="InterPro" id="IPR038883">
    <property type="entry name" value="AN11006-like"/>
</dbReference>
<accession>A0A0D1ZJV0</accession>
<dbReference type="AlphaFoldDB" id="A0A0D1ZJV0"/>
<proteinExistence type="predicted"/>